<dbReference type="Proteomes" id="UP000639772">
    <property type="component" value="Chromosome 12"/>
</dbReference>
<accession>A0A835PU82</accession>
<sequence length="239" mass="25216">MEAIASPVSSLRGAIVPTSSHPEAYLLLKSPLRSSYHNLSSFKPKTPFTLCSSSSSNAFPLFSTSSHPPYPPPPFSTLSSRSHYRAATGYAAALIDAVARRGPASLASVAADVRCLAAAVTAILADGSIGDEQRSAAVLAAATDGGLDRRLLVLTRMVLTKGRGAGALAEVLEEFGRIWSEMTSATENEEVEVEVVVAAKKRMGVEKLADVAKAVGEISGAVRVKVKHLFRRRPPQFAV</sequence>
<evidence type="ECO:0000313" key="2">
    <source>
        <dbReference type="Proteomes" id="UP000639772"/>
    </source>
</evidence>
<gene>
    <name evidence="1" type="ORF">HPP92_022156</name>
</gene>
<organism evidence="1 2">
    <name type="scientific">Vanilla planifolia</name>
    <name type="common">Vanilla</name>
    <dbReference type="NCBI Taxonomy" id="51239"/>
    <lineage>
        <taxon>Eukaryota</taxon>
        <taxon>Viridiplantae</taxon>
        <taxon>Streptophyta</taxon>
        <taxon>Embryophyta</taxon>
        <taxon>Tracheophyta</taxon>
        <taxon>Spermatophyta</taxon>
        <taxon>Magnoliopsida</taxon>
        <taxon>Liliopsida</taxon>
        <taxon>Asparagales</taxon>
        <taxon>Orchidaceae</taxon>
        <taxon>Vanilloideae</taxon>
        <taxon>Vanilleae</taxon>
        <taxon>Vanilla</taxon>
    </lineage>
</organism>
<comment type="caution">
    <text evidence="1">The sequence shown here is derived from an EMBL/GenBank/DDBJ whole genome shotgun (WGS) entry which is preliminary data.</text>
</comment>
<reference evidence="1 2" key="1">
    <citation type="journal article" date="2020" name="Nat. Food">
        <title>A phased Vanilla planifolia genome enables genetic improvement of flavour and production.</title>
        <authorList>
            <person name="Hasing T."/>
            <person name="Tang H."/>
            <person name="Brym M."/>
            <person name="Khazi F."/>
            <person name="Huang T."/>
            <person name="Chambers A.H."/>
        </authorList>
    </citation>
    <scope>NUCLEOTIDE SEQUENCE [LARGE SCALE GENOMIC DNA]</scope>
    <source>
        <tissue evidence="1">Leaf</tissue>
    </source>
</reference>
<evidence type="ECO:0000313" key="1">
    <source>
        <dbReference type="EMBL" id="KAG0459028.1"/>
    </source>
</evidence>
<proteinExistence type="predicted"/>
<dbReference type="AlphaFoldDB" id="A0A835PU82"/>
<protein>
    <submittedName>
        <fullName evidence="1">Uncharacterized protein</fullName>
    </submittedName>
</protein>
<dbReference type="OrthoDB" id="1262810at2759"/>
<dbReference type="EMBL" id="JADCNM010000012">
    <property type="protein sequence ID" value="KAG0459028.1"/>
    <property type="molecule type" value="Genomic_DNA"/>
</dbReference>
<name>A0A835PU82_VANPL</name>